<evidence type="ECO:0000259" key="18">
    <source>
        <dbReference type="Pfam" id="PF13614"/>
    </source>
</evidence>
<dbReference type="Pfam" id="PF13614">
    <property type="entry name" value="AAA_31"/>
    <property type="match status" value="1"/>
</dbReference>
<dbReference type="GO" id="GO:0005524">
    <property type="term" value="F:ATP binding"/>
    <property type="evidence" value="ECO:0007669"/>
    <property type="project" value="UniProtKB-KW"/>
</dbReference>
<dbReference type="PANTHER" id="PTHR32309">
    <property type="entry name" value="TYROSINE-PROTEIN KINASE"/>
    <property type="match status" value="1"/>
</dbReference>
<dbReference type="OrthoDB" id="230260at2"/>
<gene>
    <name evidence="20" type="ORF">RU07_22430</name>
</gene>
<evidence type="ECO:0000256" key="7">
    <source>
        <dbReference type="ARBA" id="ARBA00022679"/>
    </source>
</evidence>
<comment type="caution">
    <text evidence="20">The sequence shown here is derived from an EMBL/GenBank/DDBJ whole genome shotgun (WGS) entry which is preliminary data.</text>
</comment>
<evidence type="ECO:0000259" key="19">
    <source>
        <dbReference type="Pfam" id="PF13807"/>
    </source>
</evidence>
<evidence type="ECO:0000256" key="1">
    <source>
        <dbReference type="ARBA" id="ARBA00004429"/>
    </source>
</evidence>
<dbReference type="GO" id="GO:0005886">
    <property type="term" value="C:plasma membrane"/>
    <property type="evidence" value="ECO:0007669"/>
    <property type="project" value="UniProtKB-SubCell"/>
</dbReference>
<evidence type="ECO:0000313" key="21">
    <source>
        <dbReference type="Proteomes" id="UP000035017"/>
    </source>
</evidence>
<organism evidence="20 21">
    <name type="scientific">Agrobacterium tumefaciens</name>
    <dbReference type="NCBI Taxonomy" id="358"/>
    <lineage>
        <taxon>Bacteria</taxon>
        <taxon>Pseudomonadati</taxon>
        <taxon>Pseudomonadota</taxon>
        <taxon>Alphaproteobacteria</taxon>
        <taxon>Hyphomicrobiales</taxon>
        <taxon>Rhizobiaceae</taxon>
        <taxon>Rhizobium/Agrobacterium group</taxon>
        <taxon>Agrobacterium</taxon>
        <taxon>Agrobacterium tumefaciens complex</taxon>
    </lineage>
</organism>
<evidence type="ECO:0000256" key="10">
    <source>
        <dbReference type="ARBA" id="ARBA00022777"/>
    </source>
</evidence>
<dbReference type="InterPro" id="IPR025669">
    <property type="entry name" value="AAA_dom"/>
</dbReference>
<dbReference type="Pfam" id="PF02706">
    <property type="entry name" value="Wzz"/>
    <property type="match status" value="1"/>
</dbReference>
<protein>
    <recommendedName>
        <fullName evidence="4">non-specific protein-tyrosine kinase</fullName>
        <ecNumber evidence="4">2.7.10.2</ecNumber>
    </recommendedName>
</protein>
<dbReference type="InterPro" id="IPR027417">
    <property type="entry name" value="P-loop_NTPase"/>
</dbReference>
<dbReference type="Gene3D" id="3.40.50.300">
    <property type="entry name" value="P-loop containing nucleotide triphosphate hydrolases"/>
    <property type="match status" value="1"/>
</dbReference>
<evidence type="ECO:0000256" key="14">
    <source>
        <dbReference type="ARBA" id="ARBA00023137"/>
    </source>
</evidence>
<keyword evidence="14" id="KW-0829">Tyrosine-protein kinase</keyword>
<evidence type="ECO:0000256" key="15">
    <source>
        <dbReference type="ARBA" id="ARBA00051245"/>
    </source>
</evidence>
<evidence type="ECO:0000256" key="9">
    <source>
        <dbReference type="ARBA" id="ARBA00022741"/>
    </source>
</evidence>
<keyword evidence="11" id="KW-0067">ATP-binding</keyword>
<name>A0A0D0KMD8_AGRTU</name>
<evidence type="ECO:0000256" key="13">
    <source>
        <dbReference type="ARBA" id="ARBA00023136"/>
    </source>
</evidence>
<evidence type="ECO:0000259" key="17">
    <source>
        <dbReference type="Pfam" id="PF02706"/>
    </source>
</evidence>
<comment type="similarity">
    <text evidence="3">Belongs to the etk/wzc family.</text>
</comment>
<dbReference type="Proteomes" id="UP000035017">
    <property type="component" value="Unassembled WGS sequence"/>
</dbReference>
<dbReference type="AlphaFoldDB" id="A0A0D0KMD8"/>
<keyword evidence="9" id="KW-0547">Nucleotide-binding</keyword>
<keyword evidence="13 16" id="KW-0472">Membrane</keyword>
<dbReference type="InterPro" id="IPR032807">
    <property type="entry name" value="GNVR"/>
</dbReference>
<dbReference type="InterPro" id="IPR005700">
    <property type="entry name" value="EPS_ExoP-like"/>
</dbReference>
<comment type="similarity">
    <text evidence="2">Belongs to the CpsD/CapB family.</text>
</comment>
<feature type="transmembrane region" description="Helical" evidence="16">
    <location>
        <begin position="432"/>
        <end position="451"/>
    </location>
</feature>
<feature type="domain" description="Polysaccharide chain length determinant N-terminal" evidence="17">
    <location>
        <begin position="4"/>
        <end position="92"/>
    </location>
</feature>
<accession>A0A0D0KMD8</accession>
<evidence type="ECO:0000256" key="3">
    <source>
        <dbReference type="ARBA" id="ARBA00008883"/>
    </source>
</evidence>
<dbReference type="EC" id="2.7.10.2" evidence="4"/>
<dbReference type="EMBL" id="JXQV01000043">
    <property type="protein sequence ID" value="KIP98148.1"/>
    <property type="molecule type" value="Genomic_DNA"/>
</dbReference>
<dbReference type="NCBIfam" id="TIGR01005">
    <property type="entry name" value="eps_transp_fam"/>
    <property type="match status" value="1"/>
</dbReference>
<proteinExistence type="inferred from homology"/>
<evidence type="ECO:0000256" key="12">
    <source>
        <dbReference type="ARBA" id="ARBA00022989"/>
    </source>
</evidence>
<dbReference type="GO" id="GO:0004715">
    <property type="term" value="F:non-membrane spanning protein tyrosine kinase activity"/>
    <property type="evidence" value="ECO:0007669"/>
    <property type="project" value="UniProtKB-EC"/>
</dbReference>
<dbReference type="Pfam" id="PF13807">
    <property type="entry name" value="GNVR"/>
    <property type="match status" value="1"/>
</dbReference>
<comment type="catalytic activity">
    <reaction evidence="15">
        <text>L-tyrosyl-[protein] + ATP = O-phospho-L-tyrosyl-[protein] + ADP + H(+)</text>
        <dbReference type="Rhea" id="RHEA:10596"/>
        <dbReference type="Rhea" id="RHEA-COMP:10136"/>
        <dbReference type="Rhea" id="RHEA-COMP:20101"/>
        <dbReference type="ChEBI" id="CHEBI:15378"/>
        <dbReference type="ChEBI" id="CHEBI:30616"/>
        <dbReference type="ChEBI" id="CHEBI:46858"/>
        <dbReference type="ChEBI" id="CHEBI:61978"/>
        <dbReference type="ChEBI" id="CHEBI:456216"/>
        <dbReference type="EC" id="2.7.10.2"/>
    </reaction>
</comment>
<evidence type="ECO:0000256" key="11">
    <source>
        <dbReference type="ARBA" id="ARBA00022840"/>
    </source>
</evidence>
<evidence type="ECO:0000256" key="2">
    <source>
        <dbReference type="ARBA" id="ARBA00007316"/>
    </source>
</evidence>
<evidence type="ECO:0000256" key="4">
    <source>
        <dbReference type="ARBA" id="ARBA00011903"/>
    </source>
</evidence>
<dbReference type="InterPro" id="IPR003856">
    <property type="entry name" value="LPS_length_determ_N"/>
</dbReference>
<keyword evidence="6" id="KW-0997">Cell inner membrane</keyword>
<dbReference type="SUPFAM" id="SSF52540">
    <property type="entry name" value="P-loop containing nucleoside triphosphate hydrolases"/>
    <property type="match status" value="1"/>
</dbReference>
<dbReference type="InterPro" id="IPR050445">
    <property type="entry name" value="Bact_polysacc_biosynth/exp"/>
</dbReference>
<feature type="domain" description="AAA" evidence="18">
    <location>
        <begin position="536"/>
        <end position="666"/>
    </location>
</feature>
<comment type="subcellular location">
    <subcellularLocation>
        <location evidence="1">Cell inner membrane</location>
        <topology evidence="1">Multi-pass membrane protein</topology>
    </subcellularLocation>
</comment>
<keyword evidence="8 16" id="KW-0812">Transmembrane</keyword>
<keyword evidence="5" id="KW-1003">Cell membrane</keyword>
<keyword evidence="7" id="KW-0808">Transferase</keyword>
<keyword evidence="10" id="KW-0418">Kinase</keyword>
<feature type="domain" description="Tyrosine-protein kinase G-rich" evidence="19">
    <location>
        <begin position="375"/>
        <end position="453"/>
    </location>
</feature>
<dbReference type="NCBIfam" id="TIGR01007">
    <property type="entry name" value="eps_fam"/>
    <property type="match status" value="1"/>
</dbReference>
<sequence length="738" mass="81474">MPVVDFEKLVQIATRRWKIFGAACCAGLALGLVYLFAAQQLYTSEVTILMDDGNASVINELRTVQDAVDNENSILSQVELLQSDAVIGGAVDRLKLADNDKFLKSDGFLSDAIKTVRKLVDVKNWFVPDELTGDTATARRRAAINQIVANLDVVRVPRTYVLNVSFTWADPVLAAQITNEIGQGYLLDKLNSNFETTERASSWLNSRIAELREQSRASDTAVQKFRSDNNLLSAGSVLVSDQQLDELTRALVVAQDAAAKAEARYSRIMEVLDKGNVNAVVADSLDSNISNDLQKKYLEASKRESEISNRLGPDHIQAIRLRAEMEQYKLQMFGELRRISNSYRNELEVAKAQERITTENLNKAKVVTAVAGEKQVELRQLERTAETDSNLLKLFLERYQQALQQQSFPVTDARIIAKAKVSDVPSHPRKPLLLALFVMAGAAIGLCLAALKEFRDRYFRTGEQVTAELGLQFLGAAPLLTPAKGEKAPVNTSANEIEKVSSVTNYVVEHPLSGFAETLRRAKIAADLAIPGDGCKTIGIISTLPGEGKSTIAANFAELLAKQGSRTVLVDCDLRNPGSTRSLARNARYGLLEVILGKMPIRQVLVRNSKTNLGFIPAVISQRVLHSSDLLTSAGMSEALSVLAADHDYIILDLPPLGPVVDARAMARKIDAFVYVAEWGKTSRRVVRHTLETENLIASKCLGVILNKVDEQKLRLYRSFGSLEFYNSRYQKYYIEQA</sequence>
<dbReference type="PANTHER" id="PTHR32309:SF13">
    <property type="entry name" value="FERRIC ENTEROBACTIN TRANSPORT PROTEIN FEPE"/>
    <property type="match status" value="1"/>
</dbReference>
<evidence type="ECO:0000313" key="20">
    <source>
        <dbReference type="EMBL" id="KIP98148.1"/>
    </source>
</evidence>
<feature type="transmembrane region" description="Helical" evidence="16">
    <location>
        <begin position="17"/>
        <end position="37"/>
    </location>
</feature>
<keyword evidence="12 16" id="KW-1133">Transmembrane helix</keyword>
<dbReference type="CDD" id="cd05387">
    <property type="entry name" value="BY-kinase"/>
    <property type="match status" value="1"/>
</dbReference>
<evidence type="ECO:0000256" key="8">
    <source>
        <dbReference type="ARBA" id="ARBA00022692"/>
    </source>
</evidence>
<evidence type="ECO:0000256" key="5">
    <source>
        <dbReference type="ARBA" id="ARBA00022475"/>
    </source>
</evidence>
<evidence type="ECO:0000256" key="6">
    <source>
        <dbReference type="ARBA" id="ARBA00022519"/>
    </source>
</evidence>
<reference evidence="20 21" key="1">
    <citation type="submission" date="2014-12" db="EMBL/GenBank/DDBJ databases">
        <title>16Stimator: statistical estimation of ribosomal gene copy numbers from draft genome assemblies.</title>
        <authorList>
            <person name="Perisin M.A."/>
            <person name="Vetter M."/>
            <person name="Gilbert J.A."/>
            <person name="Bergelson J."/>
        </authorList>
    </citation>
    <scope>NUCLEOTIDE SEQUENCE [LARGE SCALE GENOMIC DNA]</scope>
    <source>
        <strain evidence="20 21">MEJ076</strain>
    </source>
</reference>
<evidence type="ECO:0000256" key="16">
    <source>
        <dbReference type="SAM" id="Phobius"/>
    </source>
</evidence>
<dbReference type="InterPro" id="IPR005702">
    <property type="entry name" value="Wzc-like_C"/>
</dbReference>